<feature type="domain" description="FAD-binding" evidence="6">
    <location>
        <begin position="206"/>
        <end position="314"/>
    </location>
</feature>
<dbReference type="Gene3D" id="3.50.50.60">
    <property type="entry name" value="FAD/NAD(P)-binding domain"/>
    <property type="match status" value="1"/>
</dbReference>
<accession>A0A1H2QT11</accession>
<dbReference type="GO" id="GO:0004497">
    <property type="term" value="F:monooxygenase activity"/>
    <property type="evidence" value="ECO:0007669"/>
    <property type="project" value="UniProtKB-KW"/>
</dbReference>
<dbReference type="SUPFAM" id="SSF51905">
    <property type="entry name" value="FAD/NAD(P)-binding domain"/>
    <property type="match status" value="1"/>
</dbReference>
<sequence length="393" mass="42525">MSYTIAIAGAGIGGLTAATLLAQQGHSVTIFDQFDRPRPVGSGLVIQPVGQAVLDEIGAGDAARAKGNAIRRMLGHEANSGRRVLDVTYDHDPAGTHVGLAIHRASLFDAIFQAALGAGVTITASHRLIGFRDRHLHFSDHAPQGPFDLVIDSSGVSSPLSQMRAKPLPYGAIWATVPWRDCGLPKDQLTQVYRRADRMIGIMPSGTLPGSDVAQASIFWSMPRGAHAAWYAAPISDWQAEVAQLWPDAAPIFEQITDHDQMTMARYAHGTLRKPYGENLAIIGDAAHKASPQLGQGANMAMLDAAALARAIAQYPLQDALPAYAMARRWHVRIYQAMSWAFTPQYQSDSRILPAVRDHILFPASQIPPIPHLLTRLVRGNMIPPMASLTPRD</sequence>
<comment type="cofactor">
    <cofactor evidence="1">
        <name>FAD</name>
        <dbReference type="ChEBI" id="CHEBI:57692"/>
    </cofactor>
</comment>
<reference evidence="8" key="1">
    <citation type="submission" date="2016-10" db="EMBL/GenBank/DDBJ databases">
        <authorList>
            <person name="Varghese N."/>
            <person name="Submissions S."/>
        </authorList>
    </citation>
    <scope>NUCLEOTIDE SEQUENCE [LARGE SCALE GENOMIC DNA]</scope>
    <source>
        <strain evidence="8">DSM 26922</strain>
    </source>
</reference>
<gene>
    <name evidence="7" type="ORF">SAMN04488001_0276</name>
</gene>
<dbReference type="STRING" id="670155.SAMN04488001_0276"/>
<evidence type="ECO:0000256" key="3">
    <source>
        <dbReference type="ARBA" id="ARBA00022827"/>
    </source>
</evidence>
<evidence type="ECO:0000256" key="4">
    <source>
        <dbReference type="ARBA" id="ARBA00023002"/>
    </source>
</evidence>
<evidence type="ECO:0000256" key="1">
    <source>
        <dbReference type="ARBA" id="ARBA00001974"/>
    </source>
</evidence>
<keyword evidence="4" id="KW-0560">Oxidoreductase</keyword>
<dbReference type="InterPro" id="IPR036188">
    <property type="entry name" value="FAD/NAD-bd_sf"/>
</dbReference>
<organism evidence="7 8">
    <name type="scientific">Litoreibacter albidus</name>
    <dbReference type="NCBI Taxonomy" id="670155"/>
    <lineage>
        <taxon>Bacteria</taxon>
        <taxon>Pseudomonadati</taxon>
        <taxon>Pseudomonadota</taxon>
        <taxon>Alphaproteobacteria</taxon>
        <taxon>Rhodobacterales</taxon>
        <taxon>Roseobacteraceae</taxon>
        <taxon>Litoreibacter</taxon>
    </lineage>
</organism>
<keyword evidence="3" id="KW-0274">FAD</keyword>
<keyword evidence="8" id="KW-1185">Reference proteome</keyword>
<protein>
    <submittedName>
        <fullName evidence="7">2-polyprenyl-6-methoxyphenol hydroxylase</fullName>
    </submittedName>
</protein>
<dbReference type="OrthoDB" id="5499180at2"/>
<dbReference type="RefSeq" id="WP_089943282.1">
    <property type="nucleotide sequence ID" value="NZ_FNOI01000001.1"/>
</dbReference>
<evidence type="ECO:0000259" key="6">
    <source>
        <dbReference type="Pfam" id="PF01494"/>
    </source>
</evidence>
<dbReference type="Pfam" id="PF01494">
    <property type="entry name" value="FAD_binding_3"/>
    <property type="match status" value="2"/>
</dbReference>
<keyword evidence="5" id="KW-0503">Monooxygenase</keyword>
<dbReference type="InterPro" id="IPR002938">
    <property type="entry name" value="FAD-bd"/>
</dbReference>
<dbReference type="InterPro" id="IPR050493">
    <property type="entry name" value="FAD-dep_Monooxygenase_BioMet"/>
</dbReference>
<dbReference type="GO" id="GO:0071949">
    <property type="term" value="F:FAD binding"/>
    <property type="evidence" value="ECO:0007669"/>
    <property type="project" value="InterPro"/>
</dbReference>
<feature type="domain" description="FAD-binding" evidence="6">
    <location>
        <begin position="4"/>
        <end position="90"/>
    </location>
</feature>
<dbReference type="PRINTS" id="PR00420">
    <property type="entry name" value="RNGMNOXGNASE"/>
</dbReference>
<dbReference type="PANTHER" id="PTHR13789">
    <property type="entry name" value="MONOOXYGENASE"/>
    <property type="match status" value="1"/>
</dbReference>
<evidence type="ECO:0000313" key="7">
    <source>
        <dbReference type="EMBL" id="SDW09784.1"/>
    </source>
</evidence>
<keyword evidence="2" id="KW-0285">Flavoprotein</keyword>
<proteinExistence type="predicted"/>
<dbReference type="Proteomes" id="UP000199441">
    <property type="component" value="Unassembled WGS sequence"/>
</dbReference>
<dbReference type="AlphaFoldDB" id="A0A1H2QT11"/>
<dbReference type="PANTHER" id="PTHR13789:SF318">
    <property type="entry name" value="GERANYLGERANYL DIPHOSPHATE REDUCTASE"/>
    <property type="match status" value="1"/>
</dbReference>
<evidence type="ECO:0000256" key="5">
    <source>
        <dbReference type="ARBA" id="ARBA00023033"/>
    </source>
</evidence>
<evidence type="ECO:0000256" key="2">
    <source>
        <dbReference type="ARBA" id="ARBA00022630"/>
    </source>
</evidence>
<name>A0A1H2QT11_9RHOB</name>
<dbReference type="EMBL" id="FNOI01000001">
    <property type="protein sequence ID" value="SDW09784.1"/>
    <property type="molecule type" value="Genomic_DNA"/>
</dbReference>
<evidence type="ECO:0000313" key="8">
    <source>
        <dbReference type="Proteomes" id="UP000199441"/>
    </source>
</evidence>